<dbReference type="GO" id="GO:0000981">
    <property type="term" value="F:DNA-binding transcription factor activity, RNA polymerase II-specific"/>
    <property type="evidence" value="ECO:0007669"/>
    <property type="project" value="InterPro"/>
</dbReference>
<dbReference type="OMA" id="YLMPTER"/>
<evidence type="ECO:0000313" key="8">
    <source>
        <dbReference type="EMBL" id="ACH57164.1"/>
    </source>
</evidence>
<dbReference type="InParanoid" id="B3S8U8"/>
<reference evidence="8" key="2">
    <citation type="journal article" date="2008" name="PLoS ONE">
        <title>The early ANTP gene repertoire: insights from the placozoan genome.</title>
        <authorList>
            <person name="Schierwater B."/>
            <person name="Kamm K."/>
            <person name="Srivastava M."/>
            <person name="Rokhsar D."/>
            <person name="Rosengarten R.D."/>
            <person name="Dellaporta S.L."/>
        </authorList>
    </citation>
    <scope>NUCLEOTIDE SEQUENCE</scope>
</reference>
<keyword evidence="2 5" id="KW-0238">DNA-binding</keyword>
<keyword evidence="4 5" id="KW-0539">Nucleus</keyword>
<protein>
    <submittedName>
        <fullName evidence="8">Hex</fullName>
    </submittedName>
</protein>
<dbReference type="OrthoDB" id="6159439at2759"/>
<dbReference type="GeneID" id="6757919"/>
<evidence type="ECO:0000256" key="5">
    <source>
        <dbReference type="PROSITE-ProRule" id="PRU00108"/>
    </source>
</evidence>
<dbReference type="SMART" id="SM00389">
    <property type="entry name" value="HOX"/>
    <property type="match status" value="1"/>
</dbReference>
<dbReference type="HOGENOM" id="CLU_049543_10_1_1"/>
<evidence type="ECO:0000259" key="7">
    <source>
        <dbReference type="PROSITE" id="PS50071"/>
    </source>
</evidence>
<dbReference type="GO" id="GO:0003677">
    <property type="term" value="F:DNA binding"/>
    <property type="evidence" value="ECO:0007669"/>
    <property type="project" value="UniProtKB-UniRule"/>
</dbReference>
<dbReference type="GO" id="GO:0005634">
    <property type="term" value="C:nucleus"/>
    <property type="evidence" value="ECO:0007669"/>
    <property type="project" value="UniProtKB-SubCell"/>
</dbReference>
<evidence type="ECO:0000256" key="3">
    <source>
        <dbReference type="ARBA" id="ARBA00023155"/>
    </source>
</evidence>
<dbReference type="InterPro" id="IPR051000">
    <property type="entry name" value="Homeobox_DNA-bind_prot"/>
</dbReference>
<dbReference type="InterPro" id="IPR020479">
    <property type="entry name" value="HD_metazoa"/>
</dbReference>
<proteinExistence type="evidence at transcript level"/>
<accession>B3S8U8</accession>
<comment type="subcellular location">
    <subcellularLocation>
        <location evidence="1 5 6">Nucleus</location>
    </subcellularLocation>
</comment>
<dbReference type="EMBL" id="DS985257">
    <property type="protein sequence ID" value="EDV20834.1"/>
    <property type="molecule type" value="Genomic_DNA"/>
</dbReference>
<dbReference type="SMR" id="B3S8U8"/>
<sequence>RKGGQIRFSVNQTTDLEKKFETHKYLSPNERKLLAARVKLTEKQVKTWFQNRRAKWRRLK</sequence>
<dbReference type="PRINTS" id="PR00024">
    <property type="entry name" value="HOMEOBOX"/>
</dbReference>
<dbReference type="SUPFAM" id="SSF46689">
    <property type="entry name" value="Homeodomain-like"/>
    <property type="match status" value="1"/>
</dbReference>
<evidence type="ECO:0000313" key="9">
    <source>
        <dbReference type="EMBL" id="EDV20834.1"/>
    </source>
</evidence>
<dbReference type="AlphaFoldDB" id="B3S8U8"/>
<name>B3S8U8_TRIAD</name>
<evidence type="ECO:0000313" key="10">
    <source>
        <dbReference type="Proteomes" id="UP000009022"/>
    </source>
</evidence>
<dbReference type="PANTHER" id="PTHR24324:SF5">
    <property type="entry name" value="HEMATOPOIETICALLY-EXPRESSED HOMEOBOX PROTEIN HHEX"/>
    <property type="match status" value="1"/>
</dbReference>
<dbReference type="Proteomes" id="UP000009022">
    <property type="component" value="Unassembled WGS sequence"/>
</dbReference>
<dbReference type="eggNOG" id="KOG0483">
    <property type="taxonomic scope" value="Eukaryota"/>
</dbReference>
<dbReference type="STRING" id="10228.B3S8U8"/>
<dbReference type="Pfam" id="PF00046">
    <property type="entry name" value="Homeodomain"/>
    <property type="match status" value="1"/>
</dbReference>
<dbReference type="PROSITE" id="PS50071">
    <property type="entry name" value="HOMEOBOX_2"/>
    <property type="match status" value="1"/>
</dbReference>
<evidence type="ECO:0000256" key="6">
    <source>
        <dbReference type="RuleBase" id="RU000682"/>
    </source>
</evidence>
<evidence type="ECO:0000256" key="1">
    <source>
        <dbReference type="ARBA" id="ARBA00004123"/>
    </source>
</evidence>
<evidence type="ECO:0000256" key="2">
    <source>
        <dbReference type="ARBA" id="ARBA00023125"/>
    </source>
</evidence>
<feature type="DNA-binding region" description="Homeobox" evidence="5">
    <location>
        <begin position="3"/>
        <end position="60"/>
    </location>
</feature>
<organism evidence="10">
    <name type="scientific">Trichoplax adhaerens</name>
    <name type="common">Trichoplax reptans</name>
    <dbReference type="NCBI Taxonomy" id="10228"/>
    <lineage>
        <taxon>Eukaryota</taxon>
        <taxon>Metazoa</taxon>
        <taxon>Placozoa</taxon>
        <taxon>Uniplacotomia</taxon>
        <taxon>Trichoplacea</taxon>
        <taxon>Trichoplacidae</taxon>
        <taxon>Trichoplax</taxon>
    </lineage>
</organism>
<keyword evidence="3 5" id="KW-0371">Homeobox</keyword>
<gene>
    <name evidence="9" type="ORF">TRIADDRAFT_9560</name>
</gene>
<feature type="non-terminal residue" evidence="9">
    <location>
        <position position="1"/>
    </location>
</feature>
<evidence type="ECO:0000256" key="4">
    <source>
        <dbReference type="ARBA" id="ARBA00023242"/>
    </source>
</evidence>
<dbReference type="InterPro" id="IPR009057">
    <property type="entry name" value="Homeodomain-like_sf"/>
</dbReference>
<dbReference type="FunCoup" id="B3S8U8">
    <property type="interactions" value="11"/>
</dbReference>
<dbReference type="InterPro" id="IPR017970">
    <property type="entry name" value="Homeobox_CS"/>
</dbReference>
<feature type="domain" description="Homeobox" evidence="7">
    <location>
        <begin position="1"/>
        <end position="59"/>
    </location>
</feature>
<dbReference type="CTD" id="6757919"/>
<feature type="non-terminal residue" evidence="9">
    <location>
        <position position="60"/>
    </location>
</feature>
<dbReference type="Gene3D" id="1.10.10.60">
    <property type="entry name" value="Homeodomain-like"/>
    <property type="match status" value="1"/>
</dbReference>
<keyword evidence="10" id="KW-1185">Reference proteome</keyword>
<dbReference type="CDD" id="cd00086">
    <property type="entry name" value="homeodomain"/>
    <property type="match status" value="1"/>
</dbReference>
<dbReference type="EMBL" id="EU700387">
    <property type="protein sequence ID" value="ACH57164.1"/>
    <property type="molecule type" value="mRNA"/>
</dbReference>
<dbReference type="InterPro" id="IPR001356">
    <property type="entry name" value="HD"/>
</dbReference>
<dbReference type="PANTHER" id="PTHR24324">
    <property type="entry name" value="HOMEOBOX PROTEIN HHEX"/>
    <property type="match status" value="1"/>
</dbReference>
<reference evidence="9 10" key="1">
    <citation type="journal article" date="2008" name="Nature">
        <title>The Trichoplax genome and the nature of placozoans.</title>
        <authorList>
            <person name="Srivastava M."/>
            <person name="Begovic E."/>
            <person name="Chapman J."/>
            <person name="Putnam N.H."/>
            <person name="Hellsten U."/>
            <person name="Kawashima T."/>
            <person name="Kuo A."/>
            <person name="Mitros T."/>
            <person name="Salamov A."/>
            <person name="Carpenter M.L."/>
            <person name="Signorovitch A.Y."/>
            <person name="Moreno M.A."/>
            <person name="Kamm K."/>
            <person name="Grimwood J."/>
            <person name="Schmutz J."/>
            <person name="Shapiro H."/>
            <person name="Grigoriev I.V."/>
            <person name="Buss L.W."/>
            <person name="Schierwater B."/>
            <person name="Dellaporta S.L."/>
            <person name="Rokhsar D.S."/>
        </authorList>
    </citation>
    <scope>NUCLEOTIDE SEQUENCE [LARGE SCALE GENOMIC DNA]</scope>
    <source>
        <strain evidence="9 10">Grell-BS-1999</strain>
    </source>
</reference>
<dbReference type="RefSeq" id="XP_002116775.1">
    <property type="nucleotide sequence ID" value="XM_002116739.1"/>
</dbReference>
<dbReference type="KEGG" id="tad:TRIADDRAFT_9560"/>
<dbReference type="PROSITE" id="PS00027">
    <property type="entry name" value="HOMEOBOX_1"/>
    <property type="match status" value="1"/>
</dbReference>